<dbReference type="Gene3D" id="3.20.20.10">
    <property type="entry name" value="Alanine racemase"/>
    <property type="match status" value="1"/>
</dbReference>
<proteinExistence type="inferred from homology"/>
<evidence type="ECO:0000259" key="3">
    <source>
        <dbReference type="SMART" id="SM01119"/>
    </source>
</evidence>
<dbReference type="InterPro" id="IPR029066">
    <property type="entry name" value="PLP-binding_barrel"/>
</dbReference>
<dbReference type="Proteomes" id="UP001598130">
    <property type="component" value="Unassembled WGS sequence"/>
</dbReference>
<feature type="domain" description="D-serine dehydratase-like" evidence="3">
    <location>
        <begin position="291"/>
        <end position="380"/>
    </location>
</feature>
<keyword evidence="2" id="KW-0456">Lyase</keyword>
<reference evidence="4 5" key="1">
    <citation type="submission" date="2022-09" db="EMBL/GenBank/DDBJ databases">
        <title>New species of Phenylobacterium.</title>
        <authorList>
            <person name="Mieszkin S."/>
        </authorList>
    </citation>
    <scope>NUCLEOTIDE SEQUENCE [LARGE SCALE GENOMIC DNA]</scope>
    <source>
        <strain evidence="4 5">HK31-G</strain>
    </source>
</reference>
<dbReference type="GO" id="GO:0008784">
    <property type="term" value="F:alanine racemase activity"/>
    <property type="evidence" value="ECO:0007669"/>
    <property type="project" value="UniProtKB-EC"/>
</dbReference>
<comment type="similarity">
    <text evidence="1">Belongs to the DSD1 family.</text>
</comment>
<keyword evidence="4" id="KW-0413">Isomerase</keyword>
<dbReference type="Pfam" id="PF14031">
    <property type="entry name" value="D-ser_dehydrat"/>
    <property type="match status" value="1"/>
</dbReference>
<protein>
    <submittedName>
        <fullName evidence="4">Alanine racemase</fullName>
        <ecNumber evidence="4">5.1.1.1</ecNumber>
    </submittedName>
</protein>
<dbReference type="InterPro" id="IPR026956">
    <property type="entry name" value="D-ser_dehydrat-like_dom"/>
</dbReference>
<evidence type="ECO:0000256" key="2">
    <source>
        <dbReference type="ARBA" id="ARBA00023239"/>
    </source>
</evidence>
<dbReference type="InterPro" id="IPR001608">
    <property type="entry name" value="Ala_racemase_N"/>
</dbReference>
<evidence type="ECO:0000313" key="5">
    <source>
        <dbReference type="Proteomes" id="UP001598130"/>
    </source>
</evidence>
<comment type="caution">
    <text evidence="4">The sequence shown here is derived from an EMBL/GenBank/DDBJ whole genome shotgun (WGS) entry which is preliminary data.</text>
</comment>
<evidence type="ECO:0000313" key="4">
    <source>
        <dbReference type="EMBL" id="MFD3263642.1"/>
    </source>
</evidence>
<dbReference type="InterPro" id="IPR042208">
    <property type="entry name" value="D-ser_dehydrat-like_sf"/>
</dbReference>
<dbReference type="RefSeq" id="WP_377368731.1">
    <property type="nucleotide sequence ID" value="NZ_JAOTJD010000009.1"/>
</dbReference>
<dbReference type="Gene3D" id="2.40.37.20">
    <property type="entry name" value="D-serine dehydratase-like domain"/>
    <property type="match status" value="1"/>
</dbReference>
<dbReference type="PANTHER" id="PTHR28004:SF2">
    <property type="entry name" value="D-SERINE DEHYDRATASE"/>
    <property type="match status" value="1"/>
</dbReference>
<dbReference type="SMART" id="SM01119">
    <property type="entry name" value="D-ser_dehydrat"/>
    <property type="match status" value="1"/>
</dbReference>
<keyword evidence="5" id="KW-1185">Reference proteome</keyword>
<organism evidence="4 5">
    <name type="scientific">Phenylobacterium ferrooxidans</name>
    <dbReference type="NCBI Taxonomy" id="2982689"/>
    <lineage>
        <taxon>Bacteria</taxon>
        <taxon>Pseudomonadati</taxon>
        <taxon>Pseudomonadota</taxon>
        <taxon>Alphaproteobacteria</taxon>
        <taxon>Caulobacterales</taxon>
        <taxon>Caulobacteraceae</taxon>
        <taxon>Phenylobacterium</taxon>
    </lineage>
</organism>
<dbReference type="EMBL" id="JAOTJD010000009">
    <property type="protein sequence ID" value="MFD3263642.1"/>
    <property type="molecule type" value="Genomic_DNA"/>
</dbReference>
<sequence length="397" mass="40994">MSAERPLEVIAADLGALAERPSTALSLALIGQPGSRWRIPTPAGVIDLDAFDRNVARMAARAKAAGLALRPHAKSHKCAALARRQIAAGAVGVCCAKLGEAEALSAAGIRGILITSSLAGAPSAARAAKLAGLDPDFAITVDHPDGATEIGQAAQAAGVTVRVVIDVDLGMGRTGVASVEQAVAVGAALAAQPSLKLIGVQGYGGHWQHMSGANARTAAVADGIGKLSEVASALRAQGHEITLMTGGGTGTFSADAAQGVLNEIQAGSYAFMDREYREALGSDEDGAFETSLMVQGRVISANAERWVTVDAGLKAFATDGPMPEPLGEGWAGSSYRFFGDEHGMVTRPRHRTVARGERLEFTVPHCDPTIDRYDLLHLVRGDALVDLVRVEGRGASQ</sequence>
<dbReference type="InterPro" id="IPR051466">
    <property type="entry name" value="D-amino_acid_metab_enzyme"/>
</dbReference>
<name>A0ABW6CKQ7_9CAUL</name>
<gene>
    <name evidence="4" type="ORF">OCL97_06615</name>
</gene>
<dbReference type="EC" id="5.1.1.1" evidence="4"/>
<accession>A0ABW6CKQ7</accession>
<dbReference type="SUPFAM" id="SSF51419">
    <property type="entry name" value="PLP-binding barrel"/>
    <property type="match status" value="1"/>
</dbReference>
<dbReference type="Pfam" id="PF01168">
    <property type="entry name" value="Ala_racemase_N"/>
    <property type="match status" value="1"/>
</dbReference>
<dbReference type="PANTHER" id="PTHR28004">
    <property type="entry name" value="ZGC:162816-RELATED"/>
    <property type="match status" value="1"/>
</dbReference>
<evidence type="ECO:0000256" key="1">
    <source>
        <dbReference type="ARBA" id="ARBA00005323"/>
    </source>
</evidence>